<gene>
    <name evidence="1" type="ORF">FB459_2672</name>
</gene>
<accession>A0A542EII3</accession>
<reference evidence="1 2" key="1">
    <citation type="submission" date="2019-06" db="EMBL/GenBank/DDBJ databases">
        <title>Sequencing the genomes of 1000 actinobacteria strains.</title>
        <authorList>
            <person name="Klenk H.-P."/>
        </authorList>
    </citation>
    <scope>NUCLEOTIDE SEQUENCE [LARGE SCALE GENOMIC DNA]</scope>
    <source>
        <strain evidence="1 2">DSM 19828</strain>
    </source>
</reference>
<name>A0A542EII3_9MICO</name>
<dbReference type="EMBL" id="VFMO01000001">
    <property type="protein sequence ID" value="TQJ15143.1"/>
    <property type="molecule type" value="Genomic_DNA"/>
</dbReference>
<dbReference type="AlphaFoldDB" id="A0A542EII3"/>
<evidence type="ECO:0000313" key="2">
    <source>
        <dbReference type="Proteomes" id="UP000320806"/>
    </source>
</evidence>
<organism evidence="1 2">
    <name type="scientific">Yimella lutea</name>
    <dbReference type="NCBI Taxonomy" id="587872"/>
    <lineage>
        <taxon>Bacteria</taxon>
        <taxon>Bacillati</taxon>
        <taxon>Actinomycetota</taxon>
        <taxon>Actinomycetes</taxon>
        <taxon>Micrococcales</taxon>
        <taxon>Dermacoccaceae</taxon>
        <taxon>Yimella</taxon>
    </lineage>
</organism>
<comment type="caution">
    <text evidence="1">The sequence shown here is derived from an EMBL/GenBank/DDBJ whole genome shotgun (WGS) entry which is preliminary data.</text>
</comment>
<evidence type="ECO:0000313" key="1">
    <source>
        <dbReference type="EMBL" id="TQJ15143.1"/>
    </source>
</evidence>
<proteinExistence type="predicted"/>
<sequence>MAMCGWCNSHDHEKHRAGGDGWTCSCIACKDGPSKSTLHRPTETAIDD</sequence>
<protein>
    <submittedName>
        <fullName evidence="1">Uncharacterized protein</fullName>
    </submittedName>
</protein>
<keyword evidence="2" id="KW-1185">Reference proteome</keyword>
<dbReference type="Proteomes" id="UP000320806">
    <property type="component" value="Unassembled WGS sequence"/>
</dbReference>